<feature type="domain" description="Glycosyltransferase 2-like" evidence="4">
    <location>
        <begin position="299"/>
        <end position="410"/>
    </location>
</feature>
<dbReference type="AlphaFoldDB" id="A3ZPD6"/>
<dbReference type="EMBL" id="AANZ01000004">
    <property type="protein sequence ID" value="EAQ81614.1"/>
    <property type="molecule type" value="Genomic_DNA"/>
</dbReference>
<proteinExistence type="inferred from homology"/>
<dbReference type="Proteomes" id="UP000004358">
    <property type="component" value="Unassembled WGS sequence"/>
</dbReference>
<organism evidence="6 7">
    <name type="scientific">Blastopirellula marina DSM 3645</name>
    <dbReference type="NCBI Taxonomy" id="314230"/>
    <lineage>
        <taxon>Bacteria</taxon>
        <taxon>Pseudomonadati</taxon>
        <taxon>Planctomycetota</taxon>
        <taxon>Planctomycetia</taxon>
        <taxon>Pirellulales</taxon>
        <taxon>Pirellulaceae</taxon>
        <taxon>Blastopirellula</taxon>
    </lineage>
</organism>
<dbReference type="GO" id="GO:0016757">
    <property type="term" value="F:glycosyltransferase activity"/>
    <property type="evidence" value="ECO:0007669"/>
    <property type="project" value="UniProtKB-KW"/>
</dbReference>
<evidence type="ECO:0000313" key="7">
    <source>
        <dbReference type="Proteomes" id="UP000004358"/>
    </source>
</evidence>
<evidence type="ECO:0000259" key="5">
    <source>
        <dbReference type="Pfam" id="PF04765"/>
    </source>
</evidence>
<dbReference type="Pfam" id="PF04765">
    <property type="entry name" value="TOD1_MUCI70"/>
    <property type="match status" value="1"/>
</dbReference>
<protein>
    <submittedName>
        <fullName evidence="6">Glycosyl transferase, family 2</fullName>
    </submittedName>
</protein>
<dbReference type="SUPFAM" id="SSF53448">
    <property type="entry name" value="Nucleotide-diphospho-sugar transferases"/>
    <property type="match status" value="2"/>
</dbReference>
<evidence type="ECO:0000259" key="4">
    <source>
        <dbReference type="Pfam" id="PF00535"/>
    </source>
</evidence>
<accession>A3ZPD6</accession>
<dbReference type="InterPro" id="IPR048354">
    <property type="entry name" value="TOD1_MUCI70_glycTrfase_dom"/>
</dbReference>
<dbReference type="PANTHER" id="PTHR43179">
    <property type="entry name" value="RHAMNOSYLTRANSFERASE WBBL"/>
    <property type="match status" value="1"/>
</dbReference>
<dbReference type="PANTHER" id="PTHR43179:SF12">
    <property type="entry name" value="GALACTOFURANOSYLTRANSFERASE GLFT2"/>
    <property type="match status" value="1"/>
</dbReference>
<dbReference type="InterPro" id="IPR001173">
    <property type="entry name" value="Glyco_trans_2-like"/>
</dbReference>
<keyword evidence="3 6" id="KW-0808">Transferase</keyword>
<feature type="domain" description="TOD1/MUCI70 glycosyltransferase-like" evidence="5">
    <location>
        <begin position="68"/>
        <end position="220"/>
    </location>
</feature>
<dbReference type="HOGENOM" id="CLU_025867_0_0_0"/>
<sequence>MRPRFDPLPDEELTRRLAKYRSSRSPKRVVVYTALVGGYDDLITPEFLNDDYDFVCFSDSMIEGDHPWKIVPIDYHNADQTRISRFYKLHPHYFFVDYDVAIWIDANILIREDMGSLVDRFQCGSNLIATFEHPDRNCLFDEIQACSKWSKDDAELLKKQRRRYLQAGVPRGLGLPETNVFMSKPGDPRTVEFFERWWKEMDNGSRRDQVSVMPVLHAMGEDFTRLVDSREQTARHDTKRFLLFSHKRGWAFLRKLNYRVPAFLRDAYANATKRWWEQAKGGELKNAAFLQFRSRFVDIVIPVHNAIDDVKACLESVAPTLEANHRLIIVDDGSDAPTRDYLQDFAAGRENVTLIRHDLAQRYTKAANAGLRASTAEYVVLLNSDTIVPPQWLLKLLHCAESADEIGIVGPLSNAASWQSIPEMLDAWGSMVVNALPGDKSVSDMDALCQDLSLDAFPRVHLINGFCFCIKRRVIEKIGYLDEETFPKGYGEENDYCFRATDAGFVHAVATHTYVYHAKSKSYTSAVRLVLSAESAENLTRKYDAARIQRSVKSDQTHPLIERMRNEVQGELQAGKAASN</sequence>
<name>A3ZPD6_9BACT</name>
<evidence type="ECO:0000256" key="1">
    <source>
        <dbReference type="ARBA" id="ARBA00006739"/>
    </source>
</evidence>
<evidence type="ECO:0000256" key="2">
    <source>
        <dbReference type="ARBA" id="ARBA00022676"/>
    </source>
</evidence>
<evidence type="ECO:0000256" key="3">
    <source>
        <dbReference type="ARBA" id="ARBA00022679"/>
    </source>
</evidence>
<reference evidence="6 7" key="1">
    <citation type="submission" date="2006-02" db="EMBL/GenBank/DDBJ databases">
        <authorList>
            <person name="Amann R."/>
            <person name="Ferriera S."/>
            <person name="Johnson J."/>
            <person name="Kravitz S."/>
            <person name="Halpern A."/>
            <person name="Remington K."/>
            <person name="Beeson K."/>
            <person name="Tran B."/>
            <person name="Rogers Y.-H."/>
            <person name="Friedman R."/>
            <person name="Venter J.C."/>
        </authorList>
    </citation>
    <scope>NUCLEOTIDE SEQUENCE [LARGE SCALE GENOMIC DNA]</scope>
    <source>
        <strain evidence="6 7">DSM 3645</strain>
    </source>
</reference>
<keyword evidence="2" id="KW-0328">Glycosyltransferase</keyword>
<dbReference type="eggNOG" id="COG1216">
    <property type="taxonomic scope" value="Bacteria"/>
</dbReference>
<dbReference type="InterPro" id="IPR029044">
    <property type="entry name" value="Nucleotide-diphossugar_trans"/>
</dbReference>
<dbReference type="eggNOG" id="COG0457">
    <property type="taxonomic scope" value="Bacteria"/>
</dbReference>
<comment type="similarity">
    <text evidence="1">Belongs to the glycosyltransferase 2 family.</text>
</comment>
<dbReference type="Gene3D" id="3.90.550.10">
    <property type="entry name" value="Spore Coat Polysaccharide Biosynthesis Protein SpsA, Chain A"/>
    <property type="match status" value="1"/>
</dbReference>
<dbReference type="Pfam" id="PF00535">
    <property type="entry name" value="Glycos_transf_2"/>
    <property type="match status" value="1"/>
</dbReference>
<dbReference type="STRING" id="314230.DSM3645_28572"/>
<comment type="caution">
    <text evidence="6">The sequence shown here is derived from an EMBL/GenBank/DDBJ whole genome shotgun (WGS) entry which is preliminary data.</text>
</comment>
<evidence type="ECO:0000313" key="6">
    <source>
        <dbReference type="EMBL" id="EAQ81614.1"/>
    </source>
</evidence>
<gene>
    <name evidence="6" type="ORF">DSM3645_28572</name>
</gene>